<dbReference type="InterPro" id="IPR006260">
    <property type="entry name" value="TonB/TolA_C"/>
</dbReference>
<evidence type="ECO:0000256" key="2">
    <source>
        <dbReference type="ARBA" id="ARBA00006555"/>
    </source>
</evidence>
<protein>
    <submittedName>
        <fullName evidence="12">TonB family protein</fullName>
    </submittedName>
</protein>
<dbReference type="PROSITE" id="PS52015">
    <property type="entry name" value="TONB_CTD"/>
    <property type="match status" value="1"/>
</dbReference>
<dbReference type="EMBL" id="JBHTBN010000001">
    <property type="protein sequence ID" value="MFC7356525.1"/>
    <property type="molecule type" value="Genomic_DNA"/>
</dbReference>
<comment type="similarity">
    <text evidence="2">Belongs to the TonB family.</text>
</comment>
<dbReference type="InterPro" id="IPR051045">
    <property type="entry name" value="TonB-dependent_transducer"/>
</dbReference>
<dbReference type="NCBIfam" id="TIGR01352">
    <property type="entry name" value="tonB_Cterm"/>
    <property type="match status" value="1"/>
</dbReference>
<dbReference type="Proteomes" id="UP001596415">
    <property type="component" value="Unassembled WGS sequence"/>
</dbReference>
<organism evidence="12 13">
    <name type="scientific">Jejudonia soesokkakensis</name>
    <dbReference type="NCBI Taxonomy" id="1323432"/>
    <lineage>
        <taxon>Bacteria</taxon>
        <taxon>Pseudomonadati</taxon>
        <taxon>Bacteroidota</taxon>
        <taxon>Flavobacteriia</taxon>
        <taxon>Flavobacteriales</taxon>
        <taxon>Flavobacteriaceae</taxon>
        <taxon>Jejudonia</taxon>
    </lineage>
</organism>
<dbReference type="Pfam" id="PF03544">
    <property type="entry name" value="TonB_C"/>
    <property type="match status" value="1"/>
</dbReference>
<evidence type="ECO:0000256" key="7">
    <source>
        <dbReference type="ARBA" id="ARBA00022927"/>
    </source>
</evidence>
<evidence type="ECO:0000256" key="3">
    <source>
        <dbReference type="ARBA" id="ARBA00022448"/>
    </source>
</evidence>
<keyword evidence="4" id="KW-1003">Cell membrane</keyword>
<evidence type="ECO:0000256" key="8">
    <source>
        <dbReference type="ARBA" id="ARBA00022989"/>
    </source>
</evidence>
<evidence type="ECO:0000256" key="5">
    <source>
        <dbReference type="ARBA" id="ARBA00022519"/>
    </source>
</evidence>
<dbReference type="InterPro" id="IPR037682">
    <property type="entry name" value="TonB_C"/>
</dbReference>
<proteinExistence type="inferred from homology"/>
<dbReference type="PANTHER" id="PTHR33446">
    <property type="entry name" value="PROTEIN TONB-RELATED"/>
    <property type="match status" value="1"/>
</dbReference>
<sequence length="143" mass="15767">MKKILILLCLIASSSMVAQEWGTMKNNTLTMKEIAPVWPGCENGGAAQRDACFQKKLATHIAKNFKYPAEEYKKNVQGKVVVNFIINEKGLPEIKSATGGTKALQEEAKRNIMAMPKMSKPGMMGGKPRAIQYTVPFTFKTGK</sequence>
<comment type="caution">
    <text evidence="12">The sequence shown here is derived from an EMBL/GenBank/DDBJ whole genome shotgun (WGS) entry which is preliminary data.</text>
</comment>
<keyword evidence="6" id="KW-0812">Transmembrane</keyword>
<gene>
    <name evidence="12" type="ORF">ACFQO1_02410</name>
</gene>
<keyword evidence="3" id="KW-0813">Transport</keyword>
<evidence type="ECO:0000256" key="6">
    <source>
        <dbReference type="ARBA" id="ARBA00022692"/>
    </source>
</evidence>
<evidence type="ECO:0000256" key="4">
    <source>
        <dbReference type="ARBA" id="ARBA00022475"/>
    </source>
</evidence>
<keyword evidence="10" id="KW-0732">Signal</keyword>
<keyword evidence="7" id="KW-0653">Protein transport</keyword>
<feature type="domain" description="TonB C-terminal" evidence="11">
    <location>
        <begin position="52"/>
        <end position="143"/>
    </location>
</feature>
<name>A0ABW2MRN5_9FLAO</name>
<accession>A0ABW2MRN5</accession>
<reference evidence="13" key="1">
    <citation type="journal article" date="2019" name="Int. J. Syst. Evol. Microbiol.">
        <title>The Global Catalogue of Microorganisms (GCM) 10K type strain sequencing project: providing services to taxonomists for standard genome sequencing and annotation.</title>
        <authorList>
            <consortium name="The Broad Institute Genomics Platform"/>
            <consortium name="The Broad Institute Genome Sequencing Center for Infectious Disease"/>
            <person name="Wu L."/>
            <person name="Ma J."/>
        </authorList>
    </citation>
    <scope>NUCLEOTIDE SEQUENCE [LARGE SCALE GENOMIC DNA]</scope>
    <source>
        <strain evidence="13">CGMCC 1.16306</strain>
    </source>
</reference>
<dbReference type="PANTHER" id="PTHR33446:SF2">
    <property type="entry name" value="PROTEIN TONB"/>
    <property type="match status" value="1"/>
</dbReference>
<dbReference type="RefSeq" id="WP_380216352.1">
    <property type="nucleotide sequence ID" value="NZ_JBHTBN010000001.1"/>
</dbReference>
<dbReference type="SUPFAM" id="SSF74653">
    <property type="entry name" value="TolA/TonB C-terminal domain"/>
    <property type="match status" value="1"/>
</dbReference>
<keyword evidence="8" id="KW-1133">Transmembrane helix</keyword>
<evidence type="ECO:0000259" key="11">
    <source>
        <dbReference type="PROSITE" id="PS52015"/>
    </source>
</evidence>
<keyword evidence="9" id="KW-0472">Membrane</keyword>
<keyword evidence="5" id="KW-0997">Cell inner membrane</keyword>
<evidence type="ECO:0000256" key="10">
    <source>
        <dbReference type="SAM" id="SignalP"/>
    </source>
</evidence>
<feature type="signal peptide" evidence="10">
    <location>
        <begin position="1"/>
        <end position="18"/>
    </location>
</feature>
<keyword evidence="13" id="KW-1185">Reference proteome</keyword>
<evidence type="ECO:0000256" key="9">
    <source>
        <dbReference type="ARBA" id="ARBA00023136"/>
    </source>
</evidence>
<evidence type="ECO:0000256" key="1">
    <source>
        <dbReference type="ARBA" id="ARBA00004383"/>
    </source>
</evidence>
<evidence type="ECO:0000313" key="13">
    <source>
        <dbReference type="Proteomes" id="UP001596415"/>
    </source>
</evidence>
<feature type="chain" id="PRO_5047343822" evidence="10">
    <location>
        <begin position="19"/>
        <end position="143"/>
    </location>
</feature>
<evidence type="ECO:0000313" key="12">
    <source>
        <dbReference type="EMBL" id="MFC7356525.1"/>
    </source>
</evidence>
<comment type="subcellular location">
    <subcellularLocation>
        <location evidence="1">Cell inner membrane</location>
        <topology evidence="1">Single-pass membrane protein</topology>
        <orientation evidence="1">Periplasmic side</orientation>
    </subcellularLocation>
</comment>
<dbReference type="Gene3D" id="3.30.1150.10">
    <property type="match status" value="1"/>
</dbReference>